<gene>
    <name evidence="2" type="ORF">QCN29_13335</name>
</gene>
<keyword evidence="3" id="KW-1185">Reference proteome</keyword>
<protein>
    <submittedName>
        <fullName evidence="2">Uncharacterized protein</fullName>
    </submittedName>
</protein>
<accession>A0ABT6HM13</accession>
<feature type="region of interest" description="Disordered" evidence="1">
    <location>
        <begin position="1"/>
        <end position="25"/>
    </location>
</feature>
<sequence length="67" mass="7309">MSAARTVAQVRADAERSGRSSECEMGEHSLCHPQDVYASGTRHRGERPLFTLRCACACHKAPPPDGR</sequence>
<evidence type="ECO:0000313" key="3">
    <source>
        <dbReference type="Proteomes" id="UP001223144"/>
    </source>
</evidence>
<evidence type="ECO:0000256" key="1">
    <source>
        <dbReference type="SAM" id="MobiDB-lite"/>
    </source>
</evidence>
<name>A0ABT6HM13_9ACTN</name>
<evidence type="ECO:0000313" key="2">
    <source>
        <dbReference type="EMBL" id="MDH2389760.1"/>
    </source>
</evidence>
<dbReference type="Proteomes" id="UP001223144">
    <property type="component" value="Unassembled WGS sequence"/>
</dbReference>
<organism evidence="2 3">
    <name type="scientific">Streptomyces chengmaiensis</name>
    <dbReference type="NCBI Taxonomy" id="3040919"/>
    <lineage>
        <taxon>Bacteria</taxon>
        <taxon>Bacillati</taxon>
        <taxon>Actinomycetota</taxon>
        <taxon>Actinomycetes</taxon>
        <taxon>Kitasatosporales</taxon>
        <taxon>Streptomycetaceae</taxon>
        <taxon>Streptomyces</taxon>
    </lineage>
</organism>
<proteinExistence type="predicted"/>
<dbReference type="EMBL" id="JARWBG010000012">
    <property type="protein sequence ID" value="MDH2389760.1"/>
    <property type="molecule type" value="Genomic_DNA"/>
</dbReference>
<feature type="compositionally biased region" description="Basic and acidic residues" evidence="1">
    <location>
        <begin position="12"/>
        <end position="25"/>
    </location>
</feature>
<reference evidence="2 3" key="1">
    <citation type="submission" date="2023-04" db="EMBL/GenBank/DDBJ databases">
        <title>Streptomyces chengmaiensis sp. nov. isolated from the stem of mangrove plant in Hainan.</title>
        <authorList>
            <person name="Huang X."/>
            <person name="Zhou S."/>
            <person name="Chu X."/>
            <person name="Xie Y."/>
            <person name="Lin Y."/>
        </authorList>
    </citation>
    <scope>NUCLEOTIDE SEQUENCE [LARGE SCALE GENOMIC DNA]</scope>
    <source>
        <strain evidence="2 3">HNM0663</strain>
    </source>
</reference>
<dbReference type="RefSeq" id="WP_279928083.1">
    <property type="nucleotide sequence ID" value="NZ_JARWBG010000012.1"/>
</dbReference>
<comment type="caution">
    <text evidence="2">The sequence shown here is derived from an EMBL/GenBank/DDBJ whole genome shotgun (WGS) entry which is preliminary data.</text>
</comment>